<keyword evidence="4 7" id="KW-0378">Hydrolase</keyword>
<name>A0ABT1CK85_9PROT</name>
<evidence type="ECO:0000256" key="2">
    <source>
        <dbReference type="ARBA" id="ARBA00022529"/>
    </source>
</evidence>
<dbReference type="InterPro" id="IPR051018">
    <property type="entry name" value="Bacteriophage_GH24"/>
</dbReference>
<dbReference type="Gene3D" id="1.10.530.40">
    <property type="match status" value="1"/>
</dbReference>
<protein>
    <recommendedName>
        <fullName evidence="7">Lysozyme</fullName>
        <ecNumber evidence="7">3.2.1.17</ecNumber>
    </recommendedName>
</protein>
<keyword evidence="2 7" id="KW-0929">Antimicrobial</keyword>
<dbReference type="HAMAP" id="MF_04110">
    <property type="entry name" value="ENDOLYSIN_T4"/>
    <property type="match status" value="1"/>
</dbReference>
<dbReference type="EMBL" id="JAMXQU010000009">
    <property type="protein sequence ID" value="MCO6160633.1"/>
    <property type="molecule type" value="Genomic_DNA"/>
</dbReference>
<keyword evidence="3 7" id="KW-0081">Bacteriolytic enzyme</keyword>
<dbReference type="InterPro" id="IPR023346">
    <property type="entry name" value="Lysozyme-like_dom_sf"/>
</dbReference>
<dbReference type="SUPFAM" id="SSF53955">
    <property type="entry name" value="Lysozyme-like"/>
    <property type="match status" value="1"/>
</dbReference>
<evidence type="ECO:0000256" key="7">
    <source>
        <dbReference type="RuleBase" id="RU003788"/>
    </source>
</evidence>
<evidence type="ECO:0000256" key="1">
    <source>
        <dbReference type="ARBA" id="ARBA00000632"/>
    </source>
</evidence>
<evidence type="ECO:0000256" key="5">
    <source>
        <dbReference type="ARBA" id="ARBA00023200"/>
    </source>
</evidence>
<evidence type="ECO:0000313" key="9">
    <source>
        <dbReference type="Proteomes" id="UP001523401"/>
    </source>
</evidence>
<dbReference type="InterPro" id="IPR034690">
    <property type="entry name" value="Endolysin_T4_type"/>
</dbReference>
<keyword evidence="9" id="KW-1185">Reference proteome</keyword>
<evidence type="ECO:0000256" key="4">
    <source>
        <dbReference type="ARBA" id="ARBA00022801"/>
    </source>
</evidence>
<gene>
    <name evidence="8" type="ORF">NF685_11390</name>
</gene>
<comment type="catalytic activity">
    <reaction evidence="1 7">
        <text>Hydrolysis of (1-&gt;4)-beta-linkages between N-acetylmuramic acid and N-acetyl-D-glucosamine residues in a peptidoglycan and between N-acetyl-D-glucosamine residues in chitodextrins.</text>
        <dbReference type="EC" id="3.2.1.17"/>
    </reaction>
</comment>
<dbReference type="InterPro" id="IPR033907">
    <property type="entry name" value="Endolysin_autolysin"/>
</dbReference>
<comment type="similarity">
    <text evidence="7">Belongs to the glycosyl hydrolase 24 family.</text>
</comment>
<sequence length="186" mass="20506">MRDSIGIAASLICRDDFEGFKAAPYLCPAGYWTIGYGNRFIAPNRPVTPQTRPLTRAAALDLLRRTLVQLRADLVSCVHVPLAPQQEGALLSWQFNIGNTAMRNSTLIRVLNLGQLEAAGRELLRWDKATVRGKLITLPGLKKRRQIEYAVFNGQSPPDQPDLFTCNQSARLTSATPSCDRIGTAV</sequence>
<dbReference type="PANTHER" id="PTHR38107:SF3">
    <property type="entry name" value="LYSOZYME RRRD-RELATED"/>
    <property type="match status" value="1"/>
</dbReference>
<dbReference type="InterPro" id="IPR002196">
    <property type="entry name" value="Glyco_hydro_24"/>
</dbReference>
<comment type="caution">
    <text evidence="8">The sequence shown here is derived from an EMBL/GenBank/DDBJ whole genome shotgun (WGS) entry which is preliminary data.</text>
</comment>
<proteinExistence type="inferred from homology"/>
<dbReference type="Pfam" id="PF00959">
    <property type="entry name" value="Phage_lysozyme"/>
    <property type="match status" value="1"/>
</dbReference>
<dbReference type="EC" id="3.2.1.17" evidence="7"/>
<evidence type="ECO:0000256" key="3">
    <source>
        <dbReference type="ARBA" id="ARBA00022638"/>
    </source>
</evidence>
<evidence type="ECO:0000256" key="6">
    <source>
        <dbReference type="ARBA" id="ARBA00023295"/>
    </source>
</evidence>
<reference evidence="8 9" key="1">
    <citation type="submission" date="2022-06" db="EMBL/GenBank/DDBJ databases">
        <title>Whole-genome of Asaia lannensis strain LMG 27011T.</title>
        <authorList>
            <person name="Sombolestani A."/>
        </authorList>
    </citation>
    <scope>NUCLEOTIDE SEQUENCE [LARGE SCALE GENOMIC DNA]</scope>
    <source>
        <strain evidence="8 9">NBRC 102526</strain>
    </source>
</reference>
<dbReference type="Proteomes" id="UP001523401">
    <property type="component" value="Unassembled WGS sequence"/>
</dbReference>
<keyword evidence="5" id="KW-1035">Host cytoplasm</keyword>
<dbReference type="RefSeq" id="WP_252849694.1">
    <property type="nucleotide sequence ID" value="NZ_BAPW01000047.1"/>
</dbReference>
<dbReference type="InterPro" id="IPR023347">
    <property type="entry name" value="Lysozyme_dom_sf"/>
</dbReference>
<dbReference type="PANTHER" id="PTHR38107">
    <property type="match status" value="1"/>
</dbReference>
<keyword evidence="6 7" id="KW-0326">Glycosidase</keyword>
<accession>A0ABT1CK85</accession>
<evidence type="ECO:0000313" key="8">
    <source>
        <dbReference type="EMBL" id="MCO6160633.1"/>
    </source>
</evidence>
<organism evidence="8 9">
    <name type="scientific">Asaia lannensis NBRC 102526</name>
    <dbReference type="NCBI Taxonomy" id="1307926"/>
    <lineage>
        <taxon>Bacteria</taxon>
        <taxon>Pseudomonadati</taxon>
        <taxon>Pseudomonadota</taxon>
        <taxon>Alphaproteobacteria</taxon>
        <taxon>Acetobacterales</taxon>
        <taxon>Acetobacteraceae</taxon>
        <taxon>Asaia</taxon>
    </lineage>
</organism>
<dbReference type="CDD" id="cd00737">
    <property type="entry name" value="lyz_endolysin_autolysin"/>
    <property type="match status" value="1"/>
</dbReference>